<dbReference type="Proteomes" id="UP000308181">
    <property type="component" value="Unassembled WGS sequence"/>
</dbReference>
<keyword evidence="1" id="KW-1133">Transmembrane helix</keyword>
<dbReference type="RefSeq" id="WP_136824880.1">
    <property type="nucleotide sequence ID" value="NZ_SWBP01000001.1"/>
</dbReference>
<evidence type="ECO:0000313" key="2">
    <source>
        <dbReference type="EMBL" id="TKC00671.1"/>
    </source>
</evidence>
<gene>
    <name evidence="2" type="ORF">FA046_03045</name>
</gene>
<keyword evidence="3" id="KW-1185">Reference proteome</keyword>
<organism evidence="2 3">
    <name type="scientific">Pedobacter cryophilus</name>
    <dbReference type="NCBI Taxonomy" id="2571271"/>
    <lineage>
        <taxon>Bacteria</taxon>
        <taxon>Pseudomonadati</taxon>
        <taxon>Bacteroidota</taxon>
        <taxon>Sphingobacteriia</taxon>
        <taxon>Sphingobacteriales</taxon>
        <taxon>Sphingobacteriaceae</taxon>
        <taxon>Pedobacter</taxon>
    </lineage>
</organism>
<protein>
    <submittedName>
        <fullName evidence="2">Uncharacterized protein</fullName>
    </submittedName>
</protein>
<keyword evidence="1" id="KW-0472">Membrane</keyword>
<dbReference type="EMBL" id="SWBP01000001">
    <property type="protein sequence ID" value="TKC00671.1"/>
    <property type="molecule type" value="Genomic_DNA"/>
</dbReference>
<keyword evidence="1" id="KW-0812">Transmembrane</keyword>
<reference evidence="2 3" key="1">
    <citation type="submission" date="2019-04" db="EMBL/GenBank/DDBJ databases">
        <title>Pedobacter sp. AR-3-17 sp. nov., isolated from Arctic soil.</title>
        <authorList>
            <person name="Dahal R.H."/>
            <person name="Kim D.-U."/>
        </authorList>
    </citation>
    <scope>NUCLEOTIDE SEQUENCE [LARGE SCALE GENOMIC DNA]</scope>
    <source>
        <strain evidence="2 3">AR-3-17</strain>
    </source>
</reference>
<dbReference type="OrthoDB" id="773290at2"/>
<evidence type="ECO:0000256" key="1">
    <source>
        <dbReference type="SAM" id="Phobius"/>
    </source>
</evidence>
<name>A0A4V5P125_9SPHI</name>
<sequence>MKKSLPFLSPFLLMIFPVVIFLSATLIFKPNTSAKDFATIDIKNNRLANTSHIAIVKQLLKK</sequence>
<comment type="caution">
    <text evidence="2">The sequence shown here is derived from an EMBL/GenBank/DDBJ whole genome shotgun (WGS) entry which is preliminary data.</text>
</comment>
<accession>A0A4V5P125</accession>
<proteinExistence type="predicted"/>
<dbReference type="AlphaFoldDB" id="A0A4V5P125"/>
<evidence type="ECO:0000313" key="3">
    <source>
        <dbReference type="Proteomes" id="UP000308181"/>
    </source>
</evidence>
<feature type="transmembrane region" description="Helical" evidence="1">
    <location>
        <begin position="7"/>
        <end position="28"/>
    </location>
</feature>